<feature type="region of interest" description="Disordered" evidence="1">
    <location>
        <begin position="1250"/>
        <end position="1269"/>
    </location>
</feature>
<dbReference type="Proteomes" id="UP001385892">
    <property type="component" value="Unassembled WGS sequence"/>
</dbReference>
<feature type="region of interest" description="Disordered" evidence="1">
    <location>
        <begin position="880"/>
        <end position="905"/>
    </location>
</feature>
<gene>
    <name evidence="4" type="ORF">WKW82_00470</name>
</gene>
<feature type="compositionally biased region" description="Polar residues" evidence="1">
    <location>
        <begin position="1801"/>
        <end position="1810"/>
    </location>
</feature>
<dbReference type="Pfam" id="PF14252">
    <property type="entry name" value="DUF4347"/>
    <property type="match status" value="1"/>
</dbReference>
<keyword evidence="5" id="KW-1185">Reference proteome</keyword>
<feature type="region of interest" description="Disordered" evidence="1">
    <location>
        <begin position="524"/>
        <end position="563"/>
    </location>
</feature>
<feature type="domain" description="RapA2 cadherin-like" evidence="3">
    <location>
        <begin position="1094"/>
        <end position="1184"/>
    </location>
</feature>
<feature type="region of interest" description="Disordered" evidence="1">
    <location>
        <begin position="2311"/>
        <end position="2330"/>
    </location>
</feature>
<feature type="compositionally biased region" description="Polar residues" evidence="1">
    <location>
        <begin position="1260"/>
        <end position="1269"/>
    </location>
</feature>
<evidence type="ECO:0000313" key="5">
    <source>
        <dbReference type="Proteomes" id="UP001385892"/>
    </source>
</evidence>
<sequence>MFDGAAFVEAAASHHAADGQSAHHPAPDAARSAAPHDTPRDHHARPAEGAPPQPAESKAPAAAPPVDVPATGTPGTPATSTAESAVAPPAIEVYVIDKSVSHWESLAAALPAGSQVILLDSDRSGTAQIAEELAGKHGIGALHILGHGTSEGIVLGNQTLAADSLGSAQGDLQRIGAALTAGGDILLYGSDVAARDTRFIDRLAQLTRADVAASTGATGAAVHGGDWTLEATRGKVETAALSVPGYAGLLTTAMPPDSVAGTRTTAEDTLPKASGSTVSDAAKGDAPTASSTPAAAAGAHVRTTGATGWEPGASFGRDDSTLDSKLSASQSRHPDDPDKSARGYSTDLLARASDGSAVLEGRRVAVDHGASTDKGASTSGDHVLPRTTPPANDAPVVTASMSGLRFLTDKVNAVPFFSVSDPDLLRLSEGETDFMQVTVRLLDTETASPLASYAGITIAVGGLLGGVGGHDGNNTWLTVQGTLAQVNAALAALTLGFDSDRDALFLVQVIADDRLRDDFGDLVDQDARTDGTQAGANGGQKNEPPGGPGTGPLATVPGTDLDWGCATVPPPTDPLAGNISAAWVMIGVSSCNEPATLVVACDTLSVYEDQGTRIGKHLDIDVSDPESEAFGTPVTVTLALTDSGNAGTIGVDASSTVDIAGNGSRTITLTGTAIDITALLRSLTYVTAHDINHDVNGAGKDGDVTLTVTLSDQGSRFGGDGKSNVVDSPQCVAITLVPVNDAPTFDTVPSAAIEIVGTTAVPGFVVNDIDITGHGIATGETDFLQVTVRLADSLGVPLPATGAVSHAHATLGSSAAEASGATVDSLYDGVGSALVVRGTRDQVNAYLAGLQVAFDSTLANSDATYKIEVIADDRLRDTTDTSAPALDGSGLANGGKDPARHGTRDVPTTEVTPYAAIPPDLCANVAVACRTLVPTPVDEPAEYNDPAAITVTAVTVNERSATLVLDGTRGNITVADPDDEGAANLQATVTLPPGFTFSAVGGAGGTVSGIDTTTVTLVGTESQINSRLHALTIALPDPAGEARPSDWNGSFQVTVVYDDMGNTGLRPVTLTQPDSGTASYEDGTSNHLITTQVFTVTVKPVNDAPKARDDARTVHEDGDAITGNVVRNGAPGDVADIDRDSDVLTVTRVRTGPEAGSGTAGTVGTDLVGQYGTLHLDADGSYTYTLNNADPRVQALAPGETVVDVFTYTVSDGKLSDKAQLCVKICGADDEPTLTVTDTNGGATGQLTVSERGLDDPADSSETASGSLTITAPDGIASVDIHGTVITLTQLQAATPASPITIDTDHGQIVITGFTATTTTTAPNGDALVTAGTVDYSYTLTRPLDHVDPAERTDVVPVTVTDRDGSTATGALTVLIQDDTPDARPDTNTIAEDTVASVGGNVFTNDRIGGDGPVAAGPVTSYSANGNTSATVGAAVTGQFGSIAINADGSYTYTLDNTNPAVNALNTGDSLTETVSYTLTDHDGDTSTATLTITIQGHTDGEPTITPVDGNGPDTTGQATVSERGLVDGSGSQTTTGSIAIDARDGLTGVTVGGTSLSLAQLQALGQAGAGGTVTIDTGEGTLVLTGFSATPAQGSVTGATLSYTYTLKAPITNAPGATESTDSIALGVSEADGGTGSGTLVVRIVDDVPEAVDDTDAITEDAPANTVSGNVRTNDTQGADVVDAATGVPVTAVTFDGTDMTVGTAFDTLYGQLALNADGSYTYTLNNADPRVQALVPGETLTESVSYTLTDHDSDTSTATLTITINGANDDPTVTVTDTNGGATGQLTVSERGLDDPADSSETASGSLTITAPDGIASVDIHGTVITLTQLQAATPASPITIETDHGQIVITGFTGTATTTAPNGDTLVTAGTVTYTYTLTQPLDHVDPAERTDVVPVKVTDRDGSTVTGSLTVLIRDDTPDARPDTNTIPEDTTSVGGNVFTNDRIGGDGPGVAGPVTSYSANGNTSTTAGAAVTGQFGSIVINADGSYTYTLNNADPRVQALLPGETLTETVSYTLTDHDGDTSTSTLTITISGANDDPTLTVTDTNGGATGQLTVSERGLNDPADTSETADGSLAITAPDGIASVDIHGTVITLAQLQAATPASPITIETDHGQIVITGFTATATTTAPNGDELVTAGTVTYTYTLTQPLDHVDPAERTDVVPVKVTDRDGSTVTGALTVLIQDDTPDARPDSNTIAEDALSNTVGGNVFANDRIGGDGPIAAGPVTSYSANGNTSTTAGTAVTGQFGSIVINADGSYTYTLDNTNPTVNALNTGDSLTETVSYTITDHDGDTSTATLTLTIQGHTEGEPTITPVDGNGPDTTGQATVSERGLVDTSGSERTTGAIDILTPLGLGSVTIGGREITLAELLGAADTPILIPTPEGVLAITGFTPVTTQDVVTGGRIDYDYTLTQTVVNAPGATEATEPIALVVTQADAAATRATGTLVVRIVDDVPEAVDDTARIAEDGAPSVSGSLKANDTPGADAANGVPVTSVSFGAQTVAPGTVLATQYGSIVVQADGSYIYTLDNSLPAVQRLVPGETLTDSIRYTLTDNDGDSSTAQLVITIDGSTDPVSLQIVDNNGGAPGQATVDERGLGNPADPGETGGGSMVIGAPDGVDRIVINGTTVPIDQLQNLGNAPVVITTGIGTLTLTGYDPATGVLVYGYTLDRNQSHAAGPVVDDIAVTVFDRDGDSATGTLSIEVLDDVPLARDDLSTLPGSDPDNRATVTGNVFSPIGAGAGDVPDRMGADASATPISGVSVGAQPGGPAGQIGVPLRGLYGLLTLNADGRYSYTVDVANPLVVQLNEDQTLTEVYTYTLTDSDGDSSTATLTIVVRGGAVAIPKGDQYFLYDDQNPLMTLTQDYVPALHVQPAVRESAALIQTLSGQIGDGQGLAFGAEIQSESLRAVQNTANLQYVSRDAVAFSQQVALEGQGRARGTGNGLVVGAESLFNDFSSFEPFAPGVQGATGEQGVAGTVAEQAGAAAPVAAADETTAEAVASKTAADAIDIRPPSERDAGLPAAVAAEPPNTAPRTLPTRGALSFSEQLAAMAARQGSVIDISTAALAHKAQPIKVAAVTNHR</sequence>
<feature type="domain" description="DUF4347" evidence="2">
    <location>
        <begin position="93"/>
        <end position="239"/>
    </location>
</feature>
<organism evidence="4 5">
    <name type="scientific">Variovorax rhizosphaerae</name>
    <dbReference type="NCBI Taxonomy" id="1836200"/>
    <lineage>
        <taxon>Bacteria</taxon>
        <taxon>Pseudomonadati</taxon>
        <taxon>Pseudomonadota</taxon>
        <taxon>Betaproteobacteria</taxon>
        <taxon>Burkholderiales</taxon>
        <taxon>Comamonadaceae</taxon>
        <taxon>Variovorax</taxon>
    </lineage>
</organism>
<accession>A0ABU8WC69</accession>
<dbReference type="InterPro" id="IPR025592">
    <property type="entry name" value="DUF4347"/>
</dbReference>
<dbReference type="RefSeq" id="WP_340340290.1">
    <property type="nucleotide sequence ID" value="NZ_JBBKZT010000001.1"/>
</dbReference>
<dbReference type="NCBIfam" id="TIGR01965">
    <property type="entry name" value="VCBS_repeat"/>
    <property type="match status" value="7"/>
</dbReference>
<evidence type="ECO:0000313" key="4">
    <source>
        <dbReference type="EMBL" id="MEJ8845103.1"/>
    </source>
</evidence>
<feature type="compositionally biased region" description="Polar residues" evidence="1">
    <location>
        <begin position="1927"/>
        <end position="1941"/>
    </location>
</feature>
<dbReference type="InterPro" id="IPR040853">
    <property type="entry name" value="RapA2_cadherin-like"/>
</dbReference>
<feature type="domain" description="RapA2 cadherin-like" evidence="3">
    <location>
        <begin position="2446"/>
        <end position="2529"/>
    </location>
</feature>
<feature type="region of interest" description="Disordered" evidence="1">
    <location>
        <begin position="257"/>
        <end position="343"/>
    </location>
</feature>
<evidence type="ECO:0000256" key="1">
    <source>
        <dbReference type="SAM" id="MobiDB-lite"/>
    </source>
</evidence>
<name>A0ABU8WC69_9BURK</name>
<evidence type="ECO:0000259" key="3">
    <source>
        <dbReference type="Pfam" id="PF17803"/>
    </source>
</evidence>
<reference evidence="4 5" key="1">
    <citation type="submission" date="2024-03" db="EMBL/GenBank/DDBJ databases">
        <title>Novel species of the genus Variovorax.</title>
        <authorList>
            <person name="Liu Q."/>
            <person name="Xin Y.-H."/>
        </authorList>
    </citation>
    <scope>NUCLEOTIDE SEQUENCE [LARGE SCALE GENOMIC DNA]</scope>
    <source>
        <strain evidence="4 5">KACC 18900</strain>
    </source>
</reference>
<dbReference type="InterPro" id="IPR010221">
    <property type="entry name" value="VCBS_dom"/>
</dbReference>
<feature type="region of interest" description="Disordered" evidence="1">
    <location>
        <begin position="1919"/>
        <end position="1941"/>
    </location>
</feature>
<proteinExistence type="predicted"/>
<feature type="compositionally biased region" description="Basic and acidic residues" evidence="1">
    <location>
        <begin position="332"/>
        <end position="341"/>
    </location>
</feature>
<feature type="region of interest" description="Disordered" evidence="1">
    <location>
        <begin position="1780"/>
        <end position="1810"/>
    </location>
</feature>
<feature type="compositionally biased region" description="Low complexity" evidence="1">
    <location>
        <begin position="286"/>
        <end position="297"/>
    </location>
</feature>
<protein>
    <submittedName>
        <fullName evidence="4">VCBS domain-containing protein</fullName>
    </submittedName>
</protein>
<dbReference type="Pfam" id="PF17803">
    <property type="entry name" value="Cadherin_4"/>
    <property type="match status" value="3"/>
</dbReference>
<dbReference type="Pfam" id="PF17963">
    <property type="entry name" value="Big_9"/>
    <property type="match status" value="3"/>
</dbReference>
<comment type="caution">
    <text evidence="4">The sequence shown here is derived from an EMBL/GenBank/DDBJ whole genome shotgun (WGS) entry which is preliminary data.</text>
</comment>
<dbReference type="Gene3D" id="2.60.40.10">
    <property type="entry name" value="Immunoglobulins"/>
    <property type="match status" value="6"/>
</dbReference>
<feature type="compositionally biased region" description="Basic and acidic residues" evidence="1">
    <location>
        <begin position="37"/>
        <end position="46"/>
    </location>
</feature>
<evidence type="ECO:0000259" key="2">
    <source>
        <dbReference type="Pfam" id="PF14252"/>
    </source>
</evidence>
<dbReference type="InterPro" id="IPR013783">
    <property type="entry name" value="Ig-like_fold"/>
</dbReference>
<feature type="region of interest" description="Disordered" evidence="1">
    <location>
        <begin position="13"/>
        <end position="84"/>
    </location>
</feature>
<dbReference type="EMBL" id="JBBKZT010000001">
    <property type="protein sequence ID" value="MEJ8845103.1"/>
    <property type="molecule type" value="Genomic_DNA"/>
</dbReference>
<feature type="compositionally biased region" description="Low complexity" evidence="1">
    <location>
        <begin position="13"/>
        <end position="24"/>
    </location>
</feature>
<feature type="compositionally biased region" description="Low complexity" evidence="1">
    <location>
        <begin position="68"/>
        <end position="84"/>
    </location>
</feature>
<feature type="domain" description="RapA2 cadherin-like" evidence="3">
    <location>
        <begin position="1640"/>
        <end position="1724"/>
    </location>
</feature>
<feature type="region of interest" description="Disordered" evidence="1">
    <location>
        <begin position="368"/>
        <end position="394"/>
    </location>
</feature>